<reference evidence="3" key="1">
    <citation type="journal article" date="2019" name="Int. J. Syst. Evol. Microbiol.">
        <title>The Global Catalogue of Microorganisms (GCM) 10K type strain sequencing project: providing services to taxonomists for standard genome sequencing and annotation.</title>
        <authorList>
            <consortium name="The Broad Institute Genomics Platform"/>
            <consortium name="The Broad Institute Genome Sequencing Center for Infectious Disease"/>
            <person name="Wu L."/>
            <person name="Ma J."/>
        </authorList>
    </citation>
    <scope>NUCLEOTIDE SEQUENCE [LARGE SCALE GENOMIC DNA]</scope>
    <source>
        <strain evidence="3">KACC 12634</strain>
    </source>
</reference>
<evidence type="ECO:0000313" key="2">
    <source>
        <dbReference type="EMBL" id="MFC6957129.1"/>
    </source>
</evidence>
<evidence type="ECO:0000259" key="1">
    <source>
        <dbReference type="Pfam" id="PF01636"/>
    </source>
</evidence>
<dbReference type="Gene3D" id="3.90.1200.10">
    <property type="match status" value="1"/>
</dbReference>
<accession>A0ABW2D4P6</accession>
<dbReference type="Proteomes" id="UP001596470">
    <property type="component" value="Unassembled WGS sequence"/>
</dbReference>
<gene>
    <name evidence="2" type="ORF">ACFQS3_07975</name>
</gene>
<feature type="domain" description="Aminoglycoside phosphotransferase" evidence="1">
    <location>
        <begin position="35"/>
        <end position="271"/>
    </location>
</feature>
<dbReference type="PANTHER" id="PTHR21310:SF15">
    <property type="entry name" value="AMINOGLYCOSIDE PHOSPHOTRANSFERASE DOMAIN-CONTAINING PROTEIN"/>
    <property type="match status" value="1"/>
</dbReference>
<protein>
    <submittedName>
        <fullName evidence="2">Phosphotransferase family protein</fullName>
    </submittedName>
</protein>
<proteinExistence type="predicted"/>
<dbReference type="InterPro" id="IPR011009">
    <property type="entry name" value="Kinase-like_dom_sf"/>
</dbReference>
<dbReference type="Pfam" id="PF01636">
    <property type="entry name" value="APH"/>
    <property type="match status" value="1"/>
</dbReference>
<dbReference type="SUPFAM" id="SSF56112">
    <property type="entry name" value="Protein kinase-like (PK-like)"/>
    <property type="match status" value="1"/>
</dbReference>
<dbReference type="RefSeq" id="WP_382348165.1">
    <property type="nucleotide sequence ID" value="NZ_JBHMBP010000002.1"/>
</dbReference>
<name>A0ABW2D4P6_9ACTN</name>
<dbReference type="PANTHER" id="PTHR21310">
    <property type="entry name" value="AMINOGLYCOSIDE PHOSPHOTRANSFERASE-RELATED-RELATED"/>
    <property type="match status" value="1"/>
</dbReference>
<keyword evidence="3" id="KW-1185">Reference proteome</keyword>
<evidence type="ECO:0000313" key="3">
    <source>
        <dbReference type="Proteomes" id="UP001596470"/>
    </source>
</evidence>
<dbReference type="EMBL" id="JBHSYS010000002">
    <property type="protein sequence ID" value="MFC6957129.1"/>
    <property type="molecule type" value="Genomic_DNA"/>
</dbReference>
<comment type="caution">
    <text evidence="2">The sequence shown here is derived from an EMBL/GenBank/DDBJ whole genome shotgun (WGS) entry which is preliminary data.</text>
</comment>
<sequence>MSEVAIRPRLDRADVERIVRDALGADLEFTGHEEFKDGFFNAAHALDLADGRRLVVKVAPDKGLKLLSYEVDLMATEIECFERGLAAGAPMPRVWHADTDAGVLVIDRLEGVPLFKARNEIPTDRLLTLRREIGAQAAKFATVTGERFGYPYRDGRMAAETWSEAFLAMTEDILDDIEEQDTALPRPLAAVRALFAAERDLLDEVARPALVHFDLWDGNIFVKRDGDDWSFEAFIDGERAFYGDPLAELVSLRMVPEEEFPQVVDGFLGRPMTEREERRLTLYRMYIMLILVAECKVRGFDAEVEANQLKWATETLERDFTAFGLQGS</sequence>
<dbReference type="InterPro" id="IPR051678">
    <property type="entry name" value="AGP_Transferase"/>
</dbReference>
<dbReference type="InterPro" id="IPR002575">
    <property type="entry name" value="Aminoglycoside_PTrfase"/>
</dbReference>
<organism evidence="2 3">
    <name type="scientific">Glycomyces mayteni</name>
    <dbReference type="NCBI Taxonomy" id="543887"/>
    <lineage>
        <taxon>Bacteria</taxon>
        <taxon>Bacillati</taxon>
        <taxon>Actinomycetota</taxon>
        <taxon>Actinomycetes</taxon>
        <taxon>Glycomycetales</taxon>
        <taxon>Glycomycetaceae</taxon>
        <taxon>Glycomyces</taxon>
    </lineage>
</organism>